<organism evidence="1 2">
    <name type="scientific">Cirrhinus molitorella</name>
    <name type="common">mud carp</name>
    <dbReference type="NCBI Taxonomy" id="172907"/>
    <lineage>
        <taxon>Eukaryota</taxon>
        <taxon>Metazoa</taxon>
        <taxon>Chordata</taxon>
        <taxon>Craniata</taxon>
        <taxon>Vertebrata</taxon>
        <taxon>Euteleostomi</taxon>
        <taxon>Actinopterygii</taxon>
        <taxon>Neopterygii</taxon>
        <taxon>Teleostei</taxon>
        <taxon>Ostariophysi</taxon>
        <taxon>Cypriniformes</taxon>
        <taxon>Cyprinidae</taxon>
        <taxon>Labeoninae</taxon>
        <taxon>Labeonini</taxon>
        <taxon>Cirrhinus</taxon>
    </lineage>
</organism>
<evidence type="ECO:0000313" key="1">
    <source>
        <dbReference type="EMBL" id="KAL1264193.1"/>
    </source>
</evidence>
<sequence length="87" mass="9952">MFKTQEDCIMLRKKNGAGTSQLKPDDPLIKMGVQDDDDVKMMLQGSSMTKVRSPRWKRKRMLKLMNDGVTVWCESNKATNKAKCLQS</sequence>
<gene>
    <name evidence="1" type="ORF">QQF64_004548</name>
</gene>
<name>A0ABR3MGH8_9TELE</name>
<protein>
    <submittedName>
        <fullName evidence="1">Uncharacterized protein</fullName>
    </submittedName>
</protein>
<dbReference type="Gene3D" id="2.30.29.30">
    <property type="entry name" value="Pleckstrin-homology domain (PH domain)/Phosphotyrosine-binding domain (PTB)"/>
    <property type="match status" value="1"/>
</dbReference>
<comment type="caution">
    <text evidence="1">The sequence shown here is derived from an EMBL/GenBank/DDBJ whole genome shotgun (WGS) entry which is preliminary data.</text>
</comment>
<keyword evidence="2" id="KW-1185">Reference proteome</keyword>
<dbReference type="SUPFAM" id="SSF50729">
    <property type="entry name" value="PH domain-like"/>
    <property type="match status" value="1"/>
</dbReference>
<accession>A0ABR3MGH8</accession>
<reference evidence="1 2" key="1">
    <citation type="submission" date="2023-09" db="EMBL/GenBank/DDBJ databases">
        <authorList>
            <person name="Wang M."/>
        </authorList>
    </citation>
    <scope>NUCLEOTIDE SEQUENCE [LARGE SCALE GENOMIC DNA]</scope>
    <source>
        <strain evidence="1">GT-2023</strain>
        <tissue evidence="1">Liver</tissue>
    </source>
</reference>
<dbReference type="EMBL" id="JAYMGO010000012">
    <property type="protein sequence ID" value="KAL1264193.1"/>
    <property type="molecule type" value="Genomic_DNA"/>
</dbReference>
<proteinExistence type="predicted"/>
<dbReference type="InterPro" id="IPR011993">
    <property type="entry name" value="PH-like_dom_sf"/>
</dbReference>
<dbReference type="Proteomes" id="UP001558613">
    <property type="component" value="Unassembled WGS sequence"/>
</dbReference>
<evidence type="ECO:0000313" key="2">
    <source>
        <dbReference type="Proteomes" id="UP001558613"/>
    </source>
</evidence>
<feature type="non-terminal residue" evidence="1">
    <location>
        <position position="87"/>
    </location>
</feature>